<protein>
    <submittedName>
        <fullName evidence="5">LacI family transcriptional regulator</fullName>
    </submittedName>
</protein>
<keyword evidence="6" id="KW-1185">Reference proteome</keyword>
<evidence type="ECO:0000313" key="6">
    <source>
        <dbReference type="Proteomes" id="UP000031030"/>
    </source>
</evidence>
<gene>
    <name evidence="5" type="ORF">LK09_09435</name>
</gene>
<organism evidence="5 6">
    <name type="scientific">Microbacterium mangrovi</name>
    <dbReference type="NCBI Taxonomy" id="1348253"/>
    <lineage>
        <taxon>Bacteria</taxon>
        <taxon>Bacillati</taxon>
        <taxon>Actinomycetota</taxon>
        <taxon>Actinomycetes</taxon>
        <taxon>Micrococcales</taxon>
        <taxon>Microbacteriaceae</taxon>
        <taxon>Microbacterium</taxon>
    </lineage>
</organism>
<dbReference type="SMART" id="SM00354">
    <property type="entry name" value="HTH_LACI"/>
    <property type="match status" value="1"/>
</dbReference>
<dbReference type="GO" id="GO:0003700">
    <property type="term" value="F:DNA-binding transcription factor activity"/>
    <property type="evidence" value="ECO:0007669"/>
    <property type="project" value="TreeGrafter"/>
</dbReference>
<feature type="domain" description="HTH lacI-type" evidence="4">
    <location>
        <begin position="7"/>
        <end position="61"/>
    </location>
</feature>
<dbReference type="InterPro" id="IPR010982">
    <property type="entry name" value="Lambda_DNA-bd_dom_sf"/>
</dbReference>
<comment type="caution">
    <text evidence="5">The sequence shown here is derived from an EMBL/GenBank/DDBJ whole genome shotgun (WGS) entry which is preliminary data.</text>
</comment>
<dbReference type="RefSeq" id="WP_039398610.1">
    <property type="nucleotide sequence ID" value="NZ_JTDK01000007.1"/>
</dbReference>
<evidence type="ECO:0000313" key="5">
    <source>
        <dbReference type="EMBL" id="KHK98035.1"/>
    </source>
</evidence>
<dbReference type="InterPro" id="IPR000843">
    <property type="entry name" value="HTH_LacI"/>
</dbReference>
<dbReference type="OrthoDB" id="252678at2"/>
<dbReference type="Gene3D" id="1.10.260.40">
    <property type="entry name" value="lambda repressor-like DNA-binding domains"/>
    <property type="match status" value="1"/>
</dbReference>
<keyword evidence="1" id="KW-0805">Transcription regulation</keyword>
<evidence type="ECO:0000256" key="3">
    <source>
        <dbReference type="ARBA" id="ARBA00023163"/>
    </source>
</evidence>
<evidence type="ECO:0000256" key="2">
    <source>
        <dbReference type="ARBA" id="ARBA00023125"/>
    </source>
</evidence>
<dbReference type="SUPFAM" id="SSF53822">
    <property type="entry name" value="Periplasmic binding protein-like I"/>
    <property type="match status" value="1"/>
</dbReference>
<name>A0A0B2A4P7_9MICO</name>
<dbReference type="STRING" id="1348253.LK09_09435"/>
<dbReference type="GO" id="GO:0000976">
    <property type="term" value="F:transcription cis-regulatory region binding"/>
    <property type="evidence" value="ECO:0007669"/>
    <property type="project" value="TreeGrafter"/>
</dbReference>
<dbReference type="AlphaFoldDB" id="A0A0B2A4P7"/>
<dbReference type="PANTHER" id="PTHR30146:SF153">
    <property type="entry name" value="LACTOSE OPERON REPRESSOR"/>
    <property type="match status" value="1"/>
</dbReference>
<dbReference type="PROSITE" id="PS50932">
    <property type="entry name" value="HTH_LACI_2"/>
    <property type="match status" value="1"/>
</dbReference>
<keyword evidence="2" id="KW-0238">DNA-binding</keyword>
<keyword evidence="3" id="KW-0804">Transcription</keyword>
<evidence type="ECO:0000256" key="1">
    <source>
        <dbReference type="ARBA" id="ARBA00023015"/>
    </source>
</evidence>
<dbReference type="InterPro" id="IPR046335">
    <property type="entry name" value="LacI/GalR-like_sensor"/>
</dbReference>
<dbReference type="Pfam" id="PF00356">
    <property type="entry name" value="LacI"/>
    <property type="match status" value="1"/>
</dbReference>
<dbReference type="PANTHER" id="PTHR30146">
    <property type="entry name" value="LACI-RELATED TRANSCRIPTIONAL REPRESSOR"/>
    <property type="match status" value="1"/>
</dbReference>
<reference evidence="5 6" key="1">
    <citation type="submission" date="2014-11" db="EMBL/GenBank/DDBJ databases">
        <title>Genome sequence of Microbacterium mangrovi MUSC 115(T).</title>
        <authorList>
            <person name="Lee L.-H."/>
        </authorList>
    </citation>
    <scope>NUCLEOTIDE SEQUENCE [LARGE SCALE GENOMIC DNA]</scope>
    <source>
        <strain evidence="5 6">MUSC 115</strain>
    </source>
</reference>
<dbReference type="InterPro" id="IPR028082">
    <property type="entry name" value="Peripla_BP_I"/>
</dbReference>
<accession>A0A0B2A4P7</accession>
<dbReference type="CDD" id="cd01392">
    <property type="entry name" value="HTH_LacI"/>
    <property type="match status" value="1"/>
</dbReference>
<evidence type="ECO:0000259" key="4">
    <source>
        <dbReference type="PROSITE" id="PS50932"/>
    </source>
</evidence>
<dbReference type="EMBL" id="JTDK01000007">
    <property type="protein sequence ID" value="KHK98035.1"/>
    <property type="molecule type" value="Genomic_DNA"/>
</dbReference>
<dbReference type="Gene3D" id="3.40.50.2300">
    <property type="match status" value="2"/>
</dbReference>
<dbReference type="SUPFAM" id="SSF47413">
    <property type="entry name" value="lambda repressor-like DNA-binding domains"/>
    <property type="match status" value="1"/>
</dbReference>
<proteinExistence type="predicted"/>
<dbReference type="PROSITE" id="PS00356">
    <property type="entry name" value="HTH_LACI_1"/>
    <property type="match status" value="1"/>
</dbReference>
<dbReference type="Proteomes" id="UP000031030">
    <property type="component" value="Unassembled WGS sequence"/>
</dbReference>
<sequence>MPRATGVTIRDVARRAGVSITAVSHALNGKGQLSEATRAKVIAAARALDYQADAFARGLRQGRIGALGMVIRGLDSLGEYAPEGVDVFARIAGVLASAALARGYSLTLLPDISRRPVPSLAFALDGYVVMSPHVDDPVVSLLDARGIPCVSYGRPLTGDGRTTASNWADEDNVWAAQQLLGILESAGARRIAFLRGTDLNAWNLDFTETYLRWSEASGIAPRVYEVAERDGVAGGQGIAARIHAEGMPDAVLCMTGRHAAGVQAYFRSQGLRMPRDLLLAAASDSEHARSASPAITAFEISPGEVAGPLIDMLVAILDGADPGEPRLARPRLHLRVSTDPGLR</sequence>
<dbReference type="Pfam" id="PF13377">
    <property type="entry name" value="Peripla_BP_3"/>
    <property type="match status" value="1"/>
</dbReference>